<reference evidence="2" key="1">
    <citation type="journal article" date="2013" name="Int. J. Syst. Evol. Microbiol.">
        <title>Polycladomyces abyssicola gen. nov., sp. nov., a thermophilic filamentous bacterium isolated from hemipelagic sediment.</title>
        <authorList>
            <person name="Tsubouchi T."/>
            <person name="Shimane Y."/>
            <person name="Mori K."/>
            <person name="Usui K."/>
            <person name="Hiraki T."/>
            <person name="Tame A."/>
            <person name="Uematsu K."/>
            <person name="Maruyama T."/>
            <person name="Hatada Y."/>
        </authorList>
    </citation>
    <scope>NUCLEOTIDE SEQUENCE</scope>
    <source>
        <strain evidence="2">JIR-001</strain>
    </source>
</reference>
<dbReference type="RefSeq" id="WP_212774157.1">
    <property type="nucleotide sequence ID" value="NZ_AP024601.1"/>
</dbReference>
<evidence type="ECO:0000313" key="3">
    <source>
        <dbReference type="Proteomes" id="UP000677436"/>
    </source>
</evidence>
<evidence type="ECO:0000259" key="1">
    <source>
        <dbReference type="Pfam" id="PF13649"/>
    </source>
</evidence>
<gene>
    <name evidence="2" type="ORF">JIR001_06300</name>
</gene>
<keyword evidence="3" id="KW-1185">Reference proteome</keyword>
<dbReference type="CDD" id="cd02440">
    <property type="entry name" value="AdoMet_MTases"/>
    <property type="match status" value="1"/>
</dbReference>
<proteinExistence type="predicted"/>
<dbReference type="InterPro" id="IPR050447">
    <property type="entry name" value="Erg6_SMT_methyltransf"/>
</dbReference>
<dbReference type="InterPro" id="IPR041698">
    <property type="entry name" value="Methyltransf_25"/>
</dbReference>
<dbReference type="AlphaFoldDB" id="A0A8D5UCS3"/>
<sequence length="202" mass="22410">MDWEKMYETGEFAHWDFVAPSSELVATIAVLGLPQPGEVALDIGCGAGREAIFLSQCGYRTIGVDMTAKALEIARERAREAGVSVDFRQGNALDLPIEDESVDFVNDRGCFHLIPEADRSRYASEVLRVMKSGARFLLRGCRDANAVPKAVEEHDVHFEPITEDVVQHFFPTEYFVHGPVLPLQLIGNQKALPGNVVLLRKK</sequence>
<dbReference type="PANTHER" id="PTHR44068">
    <property type="entry name" value="ZGC:194242"/>
    <property type="match status" value="1"/>
</dbReference>
<dbReference type="PANTHER" id="PTHR44068:SF11">
    <property type="entry name" value="GERANYL DIPHOSPHATE 2-C-METHYLTRANSFERASE"/>
    <property type="match status" value="1"/>
</dbReference>
<evidence type="ECO:0000313" key="2">
    <source>
        <dbReference type="EMBL" id="BCU80847.1"/>
    </source>
</evidence>
<accession>A0A8D5UCS3</accession>
<dbReference type="Pfam" id="PF13649">
    <property type="entry name" value="Methyltransf_25"/>
    <property type="match status" value="1"/>
</dbReference>
<reference evidence="2" key="2">
    <citation type="journal article" date="2021" name="Microbiol. Resour. Announc.">
        <title>Complete Genome Sequence of Polycladomyces abyssicola JIR-001T, Isolated from Hemipelagic Sediment in Deep Seawater.</title>
        <authorList>
            <person name="Tsubouchi T."/>
            <person name="Kaneko Y."/>
        </authorList>
    </citation>
    <scope>NUCLEOTIDE SEQUENCE</scope>
    <source>
        <strain evidence="2">JIR-001</strain>
    </source>
</reference>
<dbReference type="KEGG" id="pabs:JIR001_06300"/>
<dbReference type="SUPFAM" id="SSF53335">
    <property type="entry name" value="S-adenosyl-L-methionine-dependent methyltransferases"/>
    <property type="match status" value="1"/>
</dbReference>
<feature type="domain" description="Methyltransferase" evidence="1">
    <location>
        <begin position="41"/>
        <end position="133"/>
    </location>
</feature>
<dbReference type="Gene3D" id="3.40.50.150">
    <property type="entry name" value="Vaccinia Virus protein VP39"/>
    <property type="match status" value="1"/>
</dbReference>
<protein>
    <recommendedName>
        <fullName evidence="1">Methyltransferase domain-containing protein</fullName>
    </recommendedName>
</protein>
<dbReference type="EMBL" id="AP024601">
    <property type="protein sequence ID" value="BCU80847.1"/>
    <property type="molecule type" value="Genomic_DNA"/>
</dbReference>
<name>A0A8D5UCS3_9BACL</name>
<organism evidence="2 3">
    <name type="scientific">Polycladomyces abyssicola</name>
    <dbReference type="NCBI Taxonomy" id="1125966"/>
    <lineage>
        <taxon>Bacteria</taxon>
        <taxon>Bacillati</taxon>
        <taxon>Bacillota</taxon>
        <taxon>Bacilli</taxon>
        <taxon>Bacillales</taxon>
        <taxon>Thermoactinomycetaceae</taxon>
        <taxon>Polycladomyces</taxon>
    </lineage>
</organism>
<dbReference type="Proteomes" id="UP000677436">
    <property type="component" value="Chromosome"/>
</dbReference>
<dbReference type="InterPro" id="IPR029063">
    <property type="entry name" value="SAM-dependent_MTases_sf"/>
</dbReference>